<proteinExistence type="predicted"/>
<feature type="transmembrane region" description="Helical" evidence="2">
    <location>
        <begin position="212"/>
        <end position="231"/>
    </location>
</feature>
<keyword evidence="2" id="KW-0472">Membrane</keyword>
<reference evidence="3 4" key="1">
    <citation type="submission" date="2017-12" db="EMBL/GenBank/DDBJ databases">
        <title>Phylogenetic diversity of female urinary microbiome.</title>
        <authorList>
            <person name="Thomas-White K."/>
            <person name="Wolfe A.J."/>
        </authorList>
    </citation>
    <scope>NUCLEOTIDE SEQUENCE [LARGE SCALE GENOMIC DNA]</scope>
    <source>
        <strain evidence="3 4">UMB0119</strain>
    </source>
</reference>
<keyword evidence="4" id="KW-1185">Reference proteome</keyword>
<comment type="caution">
    <text evidence="3">The sequence shown here is derived from an EMBL/GenBank/DDBJ whole genome shotgun (WGS) entry which is preliminary data.</text>
</comment>
<keyword evidence="2" id="KW-1133">Transmembrane helix</keyword>
<feature type="region of interest" description="Disordered" evidence="1">
    <location>
        <begin position="1"/>
        <end position="43"/>
    </location>
</feature>
<dbReference type="Proteomes" id="UP000234335">
    <property type="component" value="Unassembled WGS sequence"/>
</dbReference>
<dbReference type="RefSeq" id="WP_101540674.1">
    <property type="nucleotide sequence ID" value="NZ_PKGS01000006.1"/>
</dbReference>
<gene>
    <name evidence="3" type="ORF">CYJ34_07585</name>
</gene>
<organism evidence="3 4">
    <name type="scientific">Anaerococcus octavius</name>
    <dbReference type="NCBI Taxonomy" id="54007"/>
    <lineage>
        <taxon>Bacteria</taxon>
        <taxon>Bacillati</taxon>
        <taxon>Bacillota</taxon>
        <taxon>Tissierellia</taxon>
        <taxon>Tissierellales</taxon>
        <taxon>Peptoniphilaceae</taxon>
        <taxon>Anaerococcus</taxon>
    </lineage>
</organism>
<evidence type="ECO:0000256" key="2">
    <source>
        <dbReference type="SAM" id="Phobius"/>
    </source>
</evidence>
<evidence type="ECO:0000256" key="1">
    <source>
        <dbReference type="SAM" id="MobiDB-lite"/>
    </source>
</evidence>
<keyword evidence="2" id="KW-0812">Transmembrane</keyword>
<evidence type="ECO:0000313" key="3">
    <source>
        <dbReference type="EMBL" id="PKZ15656.1"/>
    </source>
</evidence>
<protein>
    <submittedName>
        <fullName evidence="3">Uncharacterized protein</fullName>
    </submittedName>
</protein>
<sequence>MADLDNKQKGASSVDQSKDIDELDETPKANDRPLNDAKDKDLERGQELYTGFGFGGVDDDVDVKEIRTSVPTAKVSESEKSAVVEEHPKKTVPSKKAVIESRRVVPEDTKVVIKADNGDVVYKESSIERTIESPESIVEERQKLVDTDNSILERDLNKESSGDITTDYQLDGVYYGNDFRDNKLYLTRPYQTDIYSIKRHYKNQARDRKNALPIKKIALGIAAIAGAVWLIRDDEKGFW</sequence>
<evidence type="ECO:0000313" key="4">
    <source>
        <dbReference type="Proteomes" id="UP000234335"/>
    </source>
</evidence>
<name>A0A2I1M6A8_9FIRM</name>
<feature type="compositionally biased region" description="Basic and acidic residues" evidence="1">
    <location>
        <begin position="16"/>
        <end position="43"/>
    </location>
</feature>
<dbReference type="EMBL" id="PKGS01000006">
    <property type="protein sequence ID" value="PKZ15656.1"/>
    <property type="molecule type" value="Genomic_DNA"/>
</dbReference>
<accession>A0A2I1M6A8</accession>
<dbReference type="AlphaFoldDB" id="A0A2I1M6A8"/>